<dbReference type="RefSeq" id="XP_070852720.1">
    <property type="nucleotide sequence ID" value="XM_070996619.1"/>
</dbReference>
<evidence type="ECO:0000256" key="1">
    <source>
        <dbReference type="SAM" id="MobiDB-lite"/>
    </source>
</evidence>
<proteinExistence type="predicted"/>
<reference evidence="4" key="1">
    <citation type="submission" date="2025-08" db="UniProtKB">
        <authorList>
            <consortium name="RefSeq"/>
        </authorList>
    </citation>
    <scope>IDENTIFICATION</scope>
</reference>
<keyword evidence="2" id="KW-0812">Transmembrane</keyword>
<keyword evidence="2" id="KW-0472">Membrane</keyword>
<gene>
    <name evidence="4" type="primary">LOC139353173</name>
</gene>
<dbReference type="GeneID" id="139353173"/>
<evidence type="ECO:0000256" key="2">
    <source>
        <dbReference type="SAM" id="Phobius"/>
    </source>
</evidence>
<evidence type="ECO:0000313" key="4">
    <source>
        <dbReference type="RefSeq" id="XP_070852720.1"/>
    </source>
</evidence>
<organism evidence="3 4">
    <name type="scientific">Drosophila suzukii</name>
    <name type="common">Spotted-wing drosophila fruit fly</name>
    <dbReference type="NCBI Taxonomy" id="28584"/>
    <lineage>
        <taxon>Eukaryota</taxon>
        <taxon>Metazoa</taxon>
        <taxon>Ecdysozoa</taxon>
        <taxon>Arthropoda</taxon>
        <taxon>Hexapoda</taxon>
        <taxon>Insecta</taxon>
        <taxon>Pterygota</taxon>
        <taxon>Neoptera</taxon>
        <taxon>Endopterygota</taxon>
        <taxon>Diptera</taxon>
        <taxon>Brachycera</taxon>
        <taxon>Muscomorpha</taxon>
        <taxon>Ephydroidea</taxon>
        <taxon>Drosophilidae</taxon>
        <taxon>Drosophila</taxon>
        <taxon>Sophophora</taxon>
    </lineage>
</organism>
<name>A0ABM4TRX8_DROSZ</name>
<accession>A0ABM4TRX8</accession>
<sequence>MIPISSAKLNSKLENRSLQSEGRSCKRGCISLLIGMVLGVCLAGIIFYPSLPNEDFRNNSQNILKIIGLEVPRNVSENATSNSKLGVASVLSETLSINSTHEASN</sequence>
<evidence type="ECO:0000313" key="3">
    <source>
        <dbReference type="Proteomes" id="UP001652628"/>
    </source>
</evidence>
<feature type="region of interest" description="Disordered" evidence="1">
    <location>
        <begin position="1"/>
        <end position="22"/>
    </location>
</feature>
<protein>
    <submittedName>
        <fullName evidence="4">Uncharacterized protein</fullName>
    </submittedName>
</protein>
<keyword evidence="2" id="KW-1133">Transmembrane helix</keyword>
<feature type="transmembrane region" description="Helical" evidence="2">
    <location>
        <begin position="29"/>
        <end position="51"/>
    </location>
</feature>
<dbReference type="Proteomes" id="UP001652628">
    <property type="component" value="Chromosome 3"/>
</dbReference>
<keyword evidence="3" id="KW-1185">Reference proteome</keyword>